<reference evidence="2" key="1">
    <citation type="journal article" date="2015" name="Plant Pathol.">
        <title>Characterisation of the first two viruses described from wild populations of hammer orchids (Drakaea spp.) in Australia.</title>
        <authorList>
            <person name="Ong J.W.L."/>
            <person name="Phillips R.D."/>
            <person name="Dixon K.W."/>
            <person name="Jones M.G.K."/>
            <person name="Wylie S.J."/>
        </authorList>
    </citation>
    <scope>NUCLEOTIDE SEQUENCE</scope>
    <source>
        <strain evidence="2">Capel</strain>
    </source>
</reference>
<gene>
    <name evidence="2" type="primary">ORF6</name>
</gene>
<feature type="compositionally biased region" description="Low complexity" evidence="1">
    <location>
        <begin position="97"/>
        <end position="111"/>
    </location>
</feature>
<feature type="compositionally biased region" description="Polar residues" evidence="1">
    <location>
        <begin position="33"/>
        <end position="44"/>
    </location>
</feature>
<evidence type="ECO:0000313" key="2">
    <source>
        <dbReference type="EMBL" id="AKH39769.1"/>
    </source>
</evidence>
<protein>
    <submittedName>
        <fullName evidence="2">14 kDa protein</fullName>
    </submittedName>
</protein>
<organism evidence="2">
    <name type="scientific">Donkey orchid symptomless virus</name>
    <dbReference type="NCBI Taxonomy" id="1400526"/>
    <lineage>
        <taxon>Viruses</taxon>
        <taxon>Riboviria</taxon>
        <taxon>Orthornavirae</taxon>
        <taxon>Kitrinoviricota</taxon>
        <taxon>Alsuviricetes</taxon>
        <taxon>Tymovirales</taxon>
        <taxon>Alphaflexiviridae</taxon>
        <taxon>Platypuvirus</taxon>
        <taxon>Platypuvirus asinorchis</taxon>
    </lineage>
</organism>
<feature type="compositionally biased region" description="Low complexity" evidence="1">
    <location>
        <begin position="59"/>
        <end position="87"/>
    </location>
</feature>
<feature type="compositionally biased region" description="Low complexity" evidence="1">
    <location>
        <begin position="12"/>
        <end position="22"/>
    </location>
</feature>
<sequence>MGNLPPCHPLMTPRSPTPSTKPSKPDVVHSSRRTPTTSQANSADSPDRACSSHAHSETLRGGTTSSTFTTTYTSRSRRTGTPTTLLSHQCPSAPQDSSSSDITTATSSGSSWPRHSPKTPTTTTRTAHRVCRVT</sequence>
<evidence type="ECO:0000256" key="1">
    <source>
        <dbReference type="SAM" id="MobiDB-lite"/>
    </source>
</evidence>
<name>A0A0F7KLC1_9VIRU</name>
<feature type="region of interest" description="Disordered" evidence="1">
    <location>
        <begin position="1"/>
        <end position="134"/>
    </location>
</feature>
<proteinExistence type="predicted"/>
<accession>A0A0F7KLC1</accession>
<dbReference type="EMBL" id="KP760463">
    <property type="protein sequence ID" value="AKH39769.1"/>
    <property type="molecule type" value="Genomic_RNA"/>
</dbReference>